<sequence>MNISLMGHGCACILRRQAADVVRRSARCVALQQAMMTGQRTAQCRNMSIWYLAKKRIQRAWSEQVKIQSFDTIKKFGREVGVSHMLVKMGARVQFTNGKWYAKQDIRQGSLPLDELNGQFVIAIDATDTDLDQFSMADVVKLSEVKYLSLEGCGLVDDHCLASLVHLRDTLTHLNINKCEQVTENGVATLHKLRNLERLNMNDMPLVKFAPLVAVMLEDVLPQCRISLVTKQVETYVEEARKGGEIIEEHRRQAGLDKTSQDDLRDLRIRIKEGDHDAKDSPMRQTSHKRDEKTSSKR</sequence>
<dbReference type="FunCoup" id="A0A7M7PSV1">
    <property type="interactions" value="805"/>
</dbReference>
<reference evidence="2" key="2">
    <citation type="submission" date="2021-01" db="UniProtKB">
        <authorList>
            <consortium name="EnsemblMetazoa"/>
        </authorList>
    </citation>
    <scope>IDENTIFICATION</scope>
</reference>
<dbReference type="RefSeq" id="XP_030855527.1">
    <property type="nucleotide sequence ID" value="XM_030999667.1"/>
</dbReference>
<protein>
    <recommendedName>
        <fullName evidence="4">Mitochondrial ATP synthase regulatory component factor B</fullName>
    </recommendedName>
</protein>
<dbReference type="SUPFAM" id="SSF52047">
    <property type="entry name" value="RNI-like"/>
    <property type="match status" value="1"/>
</dbReference>
<dbReference type="InterPro" id="IPR032675">
    <property type="entry name" value="LRR_dom_sf"/>
</dbReference>
<dbReference type="InParanoid" id="A0A7M7PSV1"/>
<keyword evidence="3" id="KW-1185">Reference proteome</keyword>
<evidence type="ECO:0000313" key="3">
    <source>
        <dbReference type="Proteomes" id="UP000007110"/>
    </source>
</evidence>
<reference evidence="3" key="1">
    <citation type="submission" date="2015-02" db="EMBL/GenBank/DDBJ databases">
        <title>Genome sequencing for Strongylocentrotus purpuratus.</title>
        <authorList>
            <person name="Murali S."/>
            <person name="Liu Y."/>
            <person name="Vee V."/>
            <person name="English A."/>
            <person name="Wang M."/>
            <person name="Skinner E."/>
            <person name="Han Y."/>
            <person name="Muzny D.M."/>
            <person name="Worley K.C."/>
            <person name="Gibbs R.A."/>
        </authorList>
    </citation>
    <scope>NUCLEOTIDE SEQUENCE</scope>
</reference>
<feature type="region of interest" description="Disordered" evidence="1">
    <location>
        <begin position="251"/>
        <end position="298"/>
    </location>
</feature>
<accession>A0A7M7PSV1</accession>
<dbReference type="GeneID" id="100890581"/>
<dbReference type="Gene3D" id="3.80.10.10">
    <property type="entry name" value="Ribonuclease Inhibitor"/>
    <property type="match status" value="1"/>
</dbReference>
<dbReference type="EnsemblMetazoa" id="XM_030999667">
    <property type="protein sequence ID" value="XP_030855527"/>
    <property type="gene ID" value="LOC100890581"/>
</dbReference>
<name>A0A7M7PSV1_STRPU</name>
<evidence type="ECO:0008006" key="4">
    <source>
        <dbReference type="Google" id="ProtNLM"/>
    </source>
</evidence>
<evidence type="ECO:0000313" key="2">
    <source>
        <dbReference type="EnsemblMetazoa" id="XP_030855527"/>
    </source>
</evidence>
<organism evidence="2 3">
    <name type="scientific">Strongylocentrotus purpuratus</name>
    <name type="common">Purple sea urchin</name>
    <dbReference type="NCBI Taxonomy" id="7668"/>
    <lineage>
        <taxon>Eukaryota</taxon>
        <taxon>Metazoa</taxon>
        <taxon>Echinodermata</taxon>
        <taxon>Eleutherozoa</taxon>
        <taxon>Echinozoa</taxon>
        <taxon>Echinoidea</taxon>
        <taxon>Euechinoidea</taxon>
        <taxon>Echinacea</taxon>
        <taxon>Camarodonta</taxon>
        <taxon>Echinidea</taxon>
        <taxon>Strongylocentrotidae</taxon>
        <taxon>Strongylocentrotus</taxon>
    </lineage>
</organism>
<dbReference type="Proteomes" id="UP000007110">
    <property type="component" value="Unassembled WGS sequence"/>
</dbReference>
<dbReference type="KEGG" id="spu:100890581"/>
<evidence type="ECO:0000256" key="1">
    <source>
        <dbReference type="SAM" id="MobiDB-lite"/>
    </source>
</evidence>
<proteinExistence type="predicted"/>
<dbReference type="OMA" id="WYSSESK"/>
<dbReference type="AlphaFoldDB" id="A0A7M7PSV1"/>
<dbReference type="OrthoDB" id="5859291at2759"/>